<feature type="transmembrane region" description="Helical" evidence="1">
    <location>
        <begin position="166"/>
        <end position="185"/>
    </location>
</feature>
<dbReference type="RefSeq" id="WP_038592774.1">
    <property type="nucleotide sequence ID" value="NZ_CP009211.1"/>
</dbReference>
<accession>A0A240APK9</accession>
<feature type="transmembrane region" description="Helical" evidence="1">
    <location>
        <begin position="63"/>
        <end position="91"/>
    </location>
</feature>
<dbReference type="AlphaFoldDB" id="A0A240APK9"/>
<feature type="transmembrane region" description="Helical" evidence="1">
    <location>
        <begin position="293"/>
        <end position="309"/>
    </location>
</feature>
<evidence type="ECO:0000256" key="1">
    <source>
        <dbReference type="SAM" id="Phobius"/>
    </source>
</evidence>
<feature type="transmembrane region" description="Helical" evidence="1">
    <location>
        <begin position="230"/>
        <end position="248"/>
    </location>
</feature>
<organism evidence="2 3">
    <name type="scientific">Corynebacterium imitans</name>
    <dbReference type="NCBI Taxonomy" id="156978"/>
    <lineage>
        <taxon>Bacteria</taxon>
        <taxon>Bacillati</taxon>
        <taxon>Actinomycetota</taxon>
        <taxon>Actinomycetes</taxon>
        <taxon>Mycobacteriales</taxon>
        <taxon>Corynebacteriaceae</taxon>
        <taxon>Corynebacterium</taxon>
    </lineage>
</organism>
<feature type="transmembrane region" description="Helical" evidence="1">
    <location>
        <begin position="7"/>
        <end position="25"/>
    </location>
</feature>
<proteinExistence type="predicted"/>
<dbReference type="EMBL" id="LT906467">
    <property type="protein sequence ID" value="SNV84778.1"/>
    <property type="molecule type" value="Genomic_DNA"/>
</dbReference>
<reference evidence="2 3" key="1">
    <citation type="submission" date="2017-06" db="EMBL/GenBank/DDBJ databases">
        <authorList>
            <consortium name="Pathogen Informatics"/>
        </authorList>
    </citation>
    <scope>NUCLEOTIDE SEQUENCE [LARGE SCALE GENOMIC DNA]</scope>
    <source>
        <strain evidence="2 3">NCTC13015</strain>
    </source>
</reference>
<evidence type="ECO:0000313" key="2">
    <source>
        <dbReference type="EMBL" id="SNV84778.1"/>
    </source>
</evidence>
<feature type="transmembrane region" description="Helical" evidence="1">
    <location>
        <begin position="255"/>
        <end position="273"/>
    </location>
</feature>
<keyword evidence="1" id="KW-0472">Membrane</keyword>
<sequence length="479" mass="49497">MRGATKYLLPAYGTLLVLGLTWPFFLPGEAFALRDMMVLTDMALTRASLGFGDLPARNVPQDALLGLIPFPVFFVRVLIVGAACTAAFAGYRLGPHPLGKAAAMTVAVWNPFVIERFLQGQWSLAVAAWLVPLVALGGRASPLAQWAASLTPTGALAAACFVRNRAGVVVAVLACAPWVVAGVLATGGGTATAESAAAFAPRAEQYVGTLGALMGLGGIWNSAAVPGSRAVGFALFGIPLFFLLALGWRAVPRRWLTLAGVGFAVALASWAGITEPLVTHVPGGGLIRDAQKWLILAIPAFVAAAGALTPRRAAAALACALLQVPDGAVVVEKLRPVAVDAPVVAHAGRDVYFAERAPLTLVRGEPTVDPAPKQMNVVESGALLVDGVLVDPPSPRWLAAHEAVSQEPVNRARLRELEIGLVVYPDGRVLDTGAPARGLPPAGLVLFAGYLAALGYALAAFRRSRSSAAKVSGSGTDTA</sequence>
<keyword evidence="1" id="KW-0812">Transmembrane</keyword>
<evidence type="ECO:0000313" key="3">
    <source>
        <dbReference type="Proteomes" id="UP000215374"/>
    </source>
</evidence>
<feature type="transmembrane region" description="Helical" evidence="1">
    <location>
        <begin position="206"/>
        <end position="224"/>
    </location>
</feature>
<protein>
    <submittedName>
        <fullName evidence="2">Hypothetical membrane protein</fullName>
    </submittedName>
</protein>
<gene>
    <name evidence="2" type="ORF">SAMEA4535761_02231</name>
</gene>
<feature type="transmembrane region" description="Helical" evidence="1">
    <location>
        <begin position="442"/>
        <end position="461"/>
    </location>
</feature>
<dbReference type="Proteomes" id="UP000215374">
    <property type="component" value="Chromosome 1"/>
</dbReference>
<name>A0A240APK9_9CORY</name>
<keyword evidence="1" id="KW-1133">Transmembrane helix</keyword>